<feature type="domain" description="EGF-like" evidence="7">
    <location>
        <begin position="850"/>
        <end position="888"/>
    </location>
</feature>
<evidence type="ECO:0000259" key="7">
    <source>
        <dbReference type="PROSITE" id="PS50026"/>
    </source>
</evidence>
<keyword evidence="5" id="KW-0472">Membrane</keyword>
<evidence type="ECO:0000313" key="8">
    <source>
        <dbReference type="EnsemblMetazoa" id="CLYHEMP023569.1"/>
    </source>
</evidence>
<evidence type="ECO:0000256" key="6">
    <source>
        <dbReference type="SAM" id="SignalP"/>
    </source>
</evidence>
<evidence type="ECO:0000256" key="3">
    <source>
        <dbReference type="PROSITE-ProRule" id="PRU00076"/>
    </source>
</evidence>
<dbReference type="EnsemblMetazoa" id="CLYHEMT023569.1">
    <property type="protein sequence ID" value="CLYHEMP023569.1"/>
    <property type="gene ID" value="CLYHEMG023569"/>
</dbReference>
<evidence type="ECO:0000256" key="2">
    <source>
        <dbReference type="ARBA" id="ARBA00023157"/>
    </source>
</evidence>
<feature type="disulfide bond" evidence="3">
    <location>
        <begin position="859"/>
        <end position="876"/>
    </location>
</feature>
<reference evidence="8" key="1">
    <citation type="submission" date="2021-01" db="UniProtKB">
        <authorList>
            <consortium name="EnsemblMetazoa"/>
        </authorList>
    </citation>
    <scope>IDENTIFICATION</scope>
</reference>
<organism evidence="8 9">
    <name type="scientific">Clytia hemisphaerica</name>
    <dbReference type="NCBI Taxonomy" id="252671"/>
    <lineage>
        <taxon>Eukaryota</taxon>
        <taxon>Metazoa</taxon>
        <taxon>Cnidaria</taxon>
        <taxon>Hydrozoa</taxon>
        <taxon>Hydroidolina</taxon>
        <taxon>Leptothecata</taxon>
        <taxon>Obeliida</taxon>
        <taxon>Clytiidae</taxon>
        <taxon>Clytia</taxon>
    </lineage>
</organism>
<dbReference type="RefSeq" id="XP_066919339.1">
    <property type="nucleotide sequence ID" value="XM_067063238.1"/>
</dbReference>
<evidence type="ECO:0000256" key="5">
    <source>
        <dbReference type="SAM" id="Phobius"/>
    </source>
</evidence>
<sequence length="994" mass="111733">MFSLLLLTLGIAINQIQSIPEECTIRGFENLVGSSQEHRILHFKPQESDIEVLRLRNVHDRTDDSQTFFEKNWFRFRIKNGSRMLEKKDLEPFFFARNETERASPEIFPCGTSFYTETIFRDNPDNIYKPGREAKLGKTSDFYVLNDEHPTQKYGLRLTSSIGCRYLRVKNDRKYDCKENGYVLPDPLWPGFEWPLYDCHFTLECNPSLTTEIAVRNCGDFFVYKTRQLPERPRVGKAGIYCGTDKPVQKVSEPQCHNYTVIKDETRRWSAISDLESVLNTTTCKDDSAFPQNTWIRFDKEIGNGTLRITNDCPSVSTNQTWLRTNSLCGALFRGWIKGEHPSVDEGRTTRTLCFSEATSCKCELSSQLEITNCGDFYVYRRRTRDFPHCFARACTEDERVEPSPSPSSSMSSSSLGMEMSMSSSMTSQMELSIMTSVSSSMLDGGMNKSSSIEMASSSMVPQGNITSSSSSHVVKNEEGSSTMMVNNSMSTSQVMMQPSSSESATPMLMMTSISSSVNTVVQMNISSSLQASSTRSLSMNLPETSSITPTMTTTSRPEKPLLNLCSNYETVTDDTRLSSLLPRCDLKYRPAIRFKDSNGQNLQIRENCTFKDQFDKKCTASSSYVWLSRKHPTGTDLQLIDICVKPASGPQALQVNFCDCKRKEFMYVQKCTDEEEPYFVYRLFPLFNSDGNALDAKKCSLRYCADVQPAKGPVIITTPLPTIAPEKAVFGVSGQFTIKKPFVNDAPLSQKDLDDKTSDTYKFLVQTMQDKIRDALKSLSKYVARIDITGFSIGSLVVDYKIYGTDTLNIETLNEGINKSFSDDPNLQTSTDTHSFSGTINPQSQQLNGLDLCEFEPCHDMANCTNIPQTNTFSCTCKEGLIGDGFTCLPPTTTTTTKAPQKEVDHQWSDGAIAAVSVMFILCFIVIVVLMCCLCWRSKKESHDTEFNKGSKGYSDYQETALPMKNKAGDDYDVIRNNATIEMNSNNESQKQF</sequence>
<dbReference type="AlphaFoldDB" id="A0A7M5XHX4"/>
<keyword evidence="5" id="KW-1133">Transmembrane helix</keyword>
<comment type="caution">
    <text evidence="3">Lacks conserved residue(s) required for the propagation of feature annotation.</text>
</comment>
<feature type="compositionally biased region" description="Low complexity" evidence="4">
    <location>
        <begin position="407"/>
        <end position="421"/>
    </location>
</feature>
<feature type="region of interest" description="Disordered" evidence="4">
    <location>
        <begin position="398"/>
        <end position="421"/>
    </location>
</feature>
<protein>
    <recommendedName>
        <fullName evidence="7">EGF-like domain-containing protein</fullName>
    </recommendedName>
</protein>
<dbReference type="Pfam" id="PF12947">
    <property type="entry name" value="EGF_3"/>
    <property type="match status" value="1"/>
</dbReference>
<dbReference type="GeneID" id="136806651"/>
<evidence type="ECO:0000256" key="4">
    <source>
        <dbReference type="SAM" id="MobiDB-lite"/>
    </source>
</evidence>
<dbReference type="InterPro" id="IPR000742">
    <property type="entry name" value="EGF"/>
</dbReference>
<dbReference type="InterPro" id="IPR024731">
    <property type="entry name" value="NELL2-like_EGF"/>
</dbReference>
<keyword evidence="5" id="KW-0812">Transmembrane</keyword>
<dbReference type="OrthoDB" id="6110697at2759"/>
<feature type="transmembrane region" description="Helical" evidence="5">
    <location>
        <begin position="913"/>
        <end position="937"/>
    </location>
</feature>
<keyword evidence="6" id="KW-0732">Signal</keyword>
<keyword evidence="1 3" id="KW-0245">EGF-like domain</keyword>
<evidence type="ECO:0000256" key="1">
    <source>
        <dbReference type="ARBA" id="ARBA00022536"/>
    </source>
</evidence>
<accession>A0A7M5XHX4</accession>
<dbReference type="Proteomes" id="UP000594262">
    <property type="component" value="Unplaced"/>
</dbReference>
<keyword evidence="2 3" id="KW-1015">Disulfide bond</keyword>
<proteinExistence type="predicted"/>
<name>A0A7M5XHX4_9CNID</name>
<evidence type="ECO:0000313" key="9">
    <source>
        <dbReference type="Proteomes" id="UP000594262"/>
    </source>
</evidence>
<dbReference type="Gene3D" id="2.10.25.10">
    <property type="entry name" value="Laminin"/>
    <property type="match status" value="1"/>
</dbReference>
<feature type="signal peptide" evidence="6">
    <location>
        <begin position="1"/>
        <end position="18"/>
    </location>
</feature>
<feature type="region of interest" description="Disordered" evidence="4">
    <location>
        <begin position="537"/>
        <end position="556"/>
    </location>
</feature>
<keyword evidence="9" id="KW-1185">Reference proteome</keyword>
<dbReference type="PROSITE" id="PS50026">
    <property type="entry name" value="EGF_3"/>
    <property type="match status" value="1"/>
</dbReference>
<feature type="chain" id="PRO_5029804849" description="EGF-like domain-containing protein" evidence="6">
    <location>
        <begin position="19"/>
        <end position="994"/>
    </location>
</feature>